<dbReference type="SUPFAM" id="SSF57716">
    <property type="entry name" value="Glucocorticoid receptor-like (DNA-binding domain)"/>
    <property type="match status" value="1"/>
</dbReference>
<dbReference type="OrthoDB" id="68328at2759"/>
<organism evidence="11 12">
    <name type="scientific">Ciona intestinalis</name>
    <name type="common">Transparent sea squirt</name>
    <name type="synonym">Ascidia intestinalis</name>
    <dbReference type="NCBI Taxonomy" id="7719"/>
    <lineage>
        <taxon>Eukaryota</taxon>
        <taxon>Metazoa</taxon>
        <taxon>Chordata</taxon>
        <taxon>Tunicata</taxon>
        <taxon>Ascidiacea</taxon>
        <taxon>Phlebobranchia</taxon>
        <taxon>Cionidae</taxon>
        <taxon>Ciona</taxon>
    </lineage>
</organism>
<evidence type="ECO:0000256" key="1">
    <source>
        <dbReference type="ARBA" id="ARBA00004123"/>
    </source>
</evidence>
<keyword evidence="7" id="KW-0238">DNA-binding</keyword>
<reference evidence="11" key="2">
    <citation type="submission" date="2025-08" db="UniProtKB">
        <authorList>
            <consortium name="Ensembl"/>
        </authorList>
    </citation>
    <scope>IDENTIFICATION</scope>
</reference>
<dbReference type="RefSeq" id="XP_018670863.1">
    <property type="nucleotide sequence ID" value="XM_018815318.2"/>
</dbReference>
<evidence type="ECO:0000256" key="8">
    <source>
        <dbReference type="ARBA" id="ARBA00023204"/>
    </source>
</evidence>
<dbReference type="GO" id="GO:0006284">
    <property type="term" value="P:base-excision repair"/>
    <property type="evidence" value="ECO:0000318"/>
    <property type="project" value="GO_Central"/>
</dbReference>
<dbReference type="Gene3D" id="3.90.530.10">
    <property type="entry name" value="XPA C-terminal domain"/>
    <property type="match status" value="1"/>
</dbReference>
<dbReference type="FunCoup" id="F6YJB7">
    <property type="interactions" value="478"/>
</dbReference>
<keyword evidence="12" id="KW-1185">Reference proteome</keyword>
<keyword evidence="8" id="KW-0234">DNA repair</keyword>
<keyword evidence="6" id="KW-0862">Zinc</keyword>
<evidence type="ECO:0000256" key="3">
    <source>
        <dbReference type="ARBA" id="ARBA00022723"/>
    </source>
</evidence>
<dbReference type="Pfam" id="PF01286">
    <property type="entry name" value="XPA_N"/>
    <property type="match status" value="1"/>
</dbReference>
<dbReference type="CDD" id="cd21076">
    <property type="entry name" value="DBD_XPA"/>
    <property type="match status" value="1"/>
</dbReference>
<dbReference type="SUPFAM" id="SSF46955">
    <property type="entry name" value="Putative DNA-binding domain"/>
    <property type="match status" value="1"/>
</dbReference>
<dbReference type="HOGENOM" id="CLU_053731_1_0_1"/>
<dbReference type="FunFam" id="3.90.530.10:FF:000001">
    <property type="entry name" value="DNA repair protein complementing XP-A cells"/>
    <property type="match status" value="1"/>
</dbReference>
<keyword evidence="9" id="KW-0539">Nucleus</keyword>
<protein>
    <submittedName>
        <fullName evidence="11">DNA repair protein complementing XP-A cells homolog</fullName>
    </submittedName>
</protein>
<dbReference type="Pfam" id="PF05181">
    <property type="entry name" value="XPA_C"/>
    <property type="match status" value="1"/>
</dbReference>
<dbReference type="Ensembl" id="ENSCINT00000003306.3">
    <property type="protein sequence ID" value="ENSCINP00000003306.3"/>
    <property type="gene ID" value="ENSCING00000001643.3"/>
</dbReference>
<keyword evidence="4" id="KW-0227">DNA damage</keyword>
<dbReference type="PANTHER" id="PTHR10142:SF0">
    <property type="entry name" value="DNA REPAIR PROTEIN COMPLEMENTING XP-A CELLS"/>
    <property type="match status" value="1"/>
</dbReference>
<dbReference type="GO" id="GO:0003684">
    <property type="term" value="F:damaged DNA binding"/>
    <property type="evidence" value="ECO:0000318"/>
    <property type="project" value="GO_Central"/>
</dbReference>
<dbReference type="AlphaFoldDB" id="F6YJB7"/>
<dbReference type="GO" id="GO:0008270">
    <property type="term" value="F:zinc ion binding"/>
    <property type="evidence" value="ECO:0007669"/>
    <property type="project" value="UniProtKB-KW"/>
</dbReference>
<accession>A0A1W5BEW1</accession>
<evidence type="ECO:0000256" key="2">
    <source>
        <dbReference type="ARBA" id="ARBA00005548"/>
    </source>
</evidence>
<dbReference type="KEGG" id="cin:100179498"/>
<evidence type="ECO:0000313" key="11">
    <source>
        <dbReference type="Ensembl" id="ENSCINP00000003306.3"/>
    </source>
</evidence>
<gene>
    <name evidence="11" type="primary">LOC100179498</name>
</gene>
<evidence type="ECO:0000256" key="4">
    <source>
        <dbReference type="ARBA" id="ARBA00022763"/>
    </source>
</evidence>
<feature type="domain" description="XPA C-terminal" evidence="10">
    <location>
        <begin position="141"/>
        <end position="192"/>
    </location>
</feature>
<dbReference type="GeneTree" id="ENSGT00390000002721"/>
<dbReference type="InterPro" id="IPR000465">
    <property type="entry name" value="XPA/RAD14"/>
</dbReference>
<dbReference type="GO" id="GO:1901255">
    <property type="term" value="P:nucleotide-excision repair involved in interstrand cross-link repair"/>
    <property type="evidence" value="ECO:0000318"/>
    <property type="project" value="GO_Central"/>
</dbReference>
<dbReference type="InParanoid" id="F6YJB7"/>
<proteinExistence type="inferred from homology"/>
<comment type="similarity">
    <text evidence="2">Belongs to the XPA family.</text>
</comment>
<dbReference type="GO" id="GO:0000110">
    <property type="term" value="C:nucleotide-excision repair factor 1 complex"/>
    <property type="evidence" value="ECO:0000318"/>
    <property type="project" value="GO_Central"/>
</dbReference>
<evidence type="ECO:0000256" key="6">
    <source>
        <dbReference type="ARBA" id="ARBA00022833"/>
    </source>
</evidence>
<reference evidence="12" key="1">
    <citation type="journal article" date="2002" name="Science">
        <title>The draft genome of Ciona intestinalis: insights into chordate and vertebrate origins.</title>
        <authorList>
            <person name="Dehal P."/>
            <person name="Satou Y."/>
            <person name="Campbell R.K."/>
            <person name="Chapman J."/>
            <person name="Degnan B."/>
            <person name="De Tomaso A."/>
            <person name="Davidson B."/>
            <person name="Di Gregorio A."/>
            <person name="Gelpke M."/>
            <person name="Goodstein D.M."/>
            <person name="Harafuji N."/>
            <person name="Hastings K.E."/>
            <person name="Ho I."/>
            <person name="Hotta K."/>
            <person name="Huang W."/>
            <person name="Kawashima T."/>
            <person name="Lemaire P."/>
            <person name="Martinez D."/>
            <person name="Meinertzhagen I.A."/>
            <person name="Necula S."/>
            <person name="Nonaka M."/>
            <person name="Putnam N."/>
            <person name="Rash S."/>
            <person name="Saiga H."/>
            <person name="Satake M."/>
            <person name="Terry A."/>
            <person name="Yamada L."/>
            <person name="Wang H.G."/>
            <person name="Awazu S."/>
            <person name="Azumi K."/>
            <person name="Boore J."/>
            <person name="Branno M."/>
            <person name="Chin-Bow S."/>
            <person name="DeSantis R."/>
            <person name="Doyle S."/>
            <person name="Francino P."/>
            <person name="Keys D.N."/>
            <person name="Haga S."/>
            <person name="Hayashi H."/>
            <person name="Hino K."/>
            <person name="Imai K.S."/>
            <person name="Inaba K."/>
            <person name="Kano S."/>
            <person name="Kobayashi K."/>
            <person name="Kobayashi M."/>
            <person name="Lee B.I."/>
            <person name="Makabe K.W."/>
            <person name="Manohar C."/>
            <person name="Matassi G."/>
            <person name="Medina M."/>
            <person name="Mochizuki Y."/>
            <person name="Mount S."/>
            <person name="Morishita T."/>
            <person name="Miura S."/>
            <person name="Nakayama A."/>
            <person name="Nishizaka S."/>
            <person name="Nomoto H."/>
            <person name="Ohta F."/>
            <person name="Oishi K."/>
            <person name="Rigoutsos I."/>
            <person name="Sano M."/>
            <person name="Sasaki A."/>
            <person name="Sasakura Y."/>
            <person name="Shoguchi E."/>
            <person name="Shin-i T."/>
            <person name="Spagnuolo A."/>
            <person name="Stainier D."/>
            <person name="Suzuki M.M."/>
            <person name="Tassy O."/>
            <person name="Takatori N."/>
            <person name="Tokuoka M."/>
            <person name="Yagi K."/>
            <person name="Yoshizaki F."/>
            <person name="Wada S."/>
            <person name="Zhang C."/>
            <person name="Hyatt P.D."/>
            <person name="Larimer F."/>
            <person name="Detter C."/>
            <person name="Doggett N."/>
            <person name="Glavina T."/>
            <person name="Hawkins T."/>
            <person name="Richardson P."/>
            <person name="Lucas S."/>
            <person name="Kohara Y."/>
            <person name="Levine M."/>
            <person name="Satoh N."/>
            <person name="Rokhsar D.S."/>
        </authorList>
    </citation>
    <scope>NUCLEOTIDE SEQUENCE [LARGE SCALE GENOMIC DNA]</scope>
</reference>
<evidence type="ECO:0000256" key="5">
    <source>
        <dbReference type="ARBA" id="ARBA00022771"/>
    </source>
</evidence>
<evidence type="ECO:0000313" key="12">
    <source>
        <dbReference type="Proteomes" id="UP000008144"/>
    </source>
</evidence>
<evidence type="ECO:0000256" key="7">
    <source>
        <dbReference type="ARBA" id="ARBA00023125"/>
    </source>
</evidence>
<evidence type="ECO:0000259" key="10">
    <source>
        <dbReference type="Pfam" id="PF05181"/>
    </source>
</evidence>
<dbReference type="STRING" id="7719.ENSCINP00000003306"/>
<dbReference type="OMA" id="EFGEDTY"/>
<evidence type="ECO:0000256" key="9">
    <source>
        <dbReference type="ARBA" id="ARBA00023242"/>
    </source>
</evidence>
<dbReference type="InterPro" id="IPR022652">
    <property type="entry name" value="Znf_XPA_CS"/>
</dbReference>
<accession>F6YJB7</accession>
<dbReference type="GO" id="GO:0000715">
    <property type="term" value="P:nucleotide-excision repair, DNA damage recognition"/>
    <property type="evidence" value="ECO:0000318"/>
    <property type="project" value="GO_Central"/>
</dbReference>
<keyword evidence="3" id="KW-0479">Metal-binding</keyword>
<dbReference type="InterPro" id="IPR022656">
    <property type="entry name" value="XPA_C"/>
</dbReference>
<dbReference type="InterPro" id="IPR037129">
    <property type="entry name" value="XPA_sf"/>
</dbReference>
<dbReference type="GO" id="GO:0070914">
    <property type="term" value="P:UV-damage excision repair"/>
    <property type="evidence" value="ECO:0000318"/>
    <property type="project" value="GO_Central"/>
</dbReference>
<comment type="subcellular location">
    <subcellularLocation>
        <location evidence="1">Nucleus</location>
    </subcellularLocation>
</comment>
<reference evidence="11" key="3">
    <citation type="submission" date="2025-09" db="UniProtKB">
        <authorList>
            <consortium name="Ensembl"/>
        </authorList>
    </citation>
    <scope>IDENTIFICATION</scope>
</reference>
<keyword evidence="5" id="KW-0863">Zinc-finger</keyword>
<sequence>MSNDIEEKQPNVECLVDNDIDASPSKHVVTKTRAAQLARSERNRQKALLLRQSKLANQQINKKDGKTSVGCTSVVDSGAGFLIEENSQVEAKKMKVTEEPAPVIAGDLTICIECDKPFLDSYLSSTYDHPVCDKCKDTEDKHSVITKSEAKETYLLSEVDLMKREPLLKCVVRRNPRNNRWGDMKLYLKLQVEKRALEVWGSEEAIEDEHEVRRKKKEDAKIKKFNKNMKQLRKEVRSSLYSVKVQGHQHSYGEEQHIGGDEYNKTCSTCGHQVTFEKM</sequence>
<dbReference type="InterPro" id="IPR009061">
    <property type="entry name" value="DNA-bd_dom_put_sf"/>
</dbReference>
<dbReference type="NCBIfam" id="TIGR00598">
    <property type="entry name" value="rad14"/>
    <property type="match status" value="1"/>
</dbReference>
<name>F6YJB7_CIOIN</name>
<dbReference type="PANTHER" id="PTHR10142">
    <property type="entry name" value="DNA REPAIR PROTEIN COMPLEMENTING XP-A CELLS"/>
    <property type="match status" value="1"/>
</dbReference>
<dbReference type="GeneID" id="100179498"/>
<dbReference type="Proteomes" id="UP000008144">
    <property type="component" value="Unassembled WGS sequence"/>
</dbReference>